<dbReference type="OrthoDB" id="4966012at2"/>
<keyword evidence="2" id="KW-0378">Hydrolase</keyword>
<keyword evidence="2" id="KW-0067">ATP-binding</keyword>
<evidence type="ECO:0000313" key="2">
    <source>
        <dbReference type="EMBL" id="SFV22274.1"/>
    </source>
</evidence>
<feature type="transmembrane region" description="Helical" evidence="1">
    <location>
        <begin position="20"/>
        <end position="40"/>
    </location>
</feature>
<accession>A0A1I7MK15</accession>
<keyword evidence="1" id="KW-0812">Transmembrane</keyword>
<dbReference type="NCBIfam" id="TIGR03816">
    <property type="entry name" value="tadE_like_DECH"/>
    <property type="match status" value="1"/>
</dbReference>
<name>A0A1I7MK15_9MICC</name>
<dbReference type="RefSeq" id="WP_091695980.1">
    <property type="nucleotide sequence ID" value="NZ_FPCG01000003.1"/>
</dbReference>
<evidence type="ECO:0000313" key="3">
    <source>
        <dbReference type="Proteomes" id="UP000198881"/>
    </source>
</evidence>
<keyword evidence="2" id="KW-0347">Helicase</keyword>
<keyword evidence="1" id="KW-1133">Transmembrane helix</keyword>
<organism evidence="2 3">
    <name type="scientific">Micrococcus terreus</name>
    <dbReference type="NCBI Taxonomy" id="574650"/>
    <lineage>
        <taxon>Bacteria</taxon>
        <taxon>Bacillati</taxon>
        <taxon>Actinomycetota</taxon>
        <taxon>Actinomycetes</taxon>
        <taxon>Micrococcales</taxon>
        <taxon>Micrococcaceae</taxon>
        <taxon>Micrococcus</taxon>
    </lineage>
</organism>
<keyword evidence="2" id="KW-0547">Nucleotide-binding</keyword>
<keyword evidence="3" id="KW-1185">Reference proteome</keyword>
<dbReference type="EMBL" id="FPCG01000003">
    <property type="protein sequence ID" value="SFV22274.1"/>
    <property type="molecule type" value="Genomic_DNA"/>
</dbReference>
<gene>
    <name evidence="2" type="ORF">SAMN04487966_103289</name>
</gene>
<dbReference type="GO" id="GO:0004386">
    <property type="term" value="F:helicase activity"/>
    <property type="evidence" value="ECO:0007669"/>
    <property type="project" value="UniProtKB-KW"/>
</dbReference>
<sequence length="129" mass="12612">MTQRHKGADPDSRGELGAGTVTVLASVGAALVLLVGALGLGTAAVSAARAGAAADLAALSAADAFRGLHPADPCALAEQTALRHGAAVTQCELQEGGTVLVSVSLSTALPWPAEGTARAGPPPMPPFQP</sequence>
<dbReference type="Proteomes" id="UP000198881">
    <property type="component" value="Unassembled WGS sequence"/>
</dbReference>
<keyword evidence="1" id="KW-0472">Membrane</keyword>
<dbReference type="InterPro" id="IPR021202">
    <property type="entry name" value="Rv3654c-like"/>
</dbReference>
<evidence type="ECO:0000256" key="1">
    <source>
        <dbReference type="SAM" id="Phobius"/>
    </source>
</evidence>
<dbReference type="STRING" id="574650.SAMN04487966_103289"/>
<proteinExistence type="predicted"/>
<dbReference type="AlphaFoldDB" id="A0A1I7MK15"/>
<reference evidence="2 3" key="1">
    <citation type="submission" date="2016-10" db="EMBL/GenBank/DDBJ databases">
        <authorList>
            <person name="de Groot N.N."/>
        </authorList>
    </citation>
    <scope>NUCLEOTIDE SEQUENCE [LARGE SCALE GENOMIC DNA]</scope>
    <source>
        <strain evidence="2 3">CGMCC 1.7054</strain>
    </source>
</reference>
<protein>
    <submittedName>
        <fullName evidence="2">Helicase/secretion neighborhood TadE-like protein</fullName>
    </submittedName>
</protein>